<accession>A0A6C0M141</accession>
<reference evidence="1" key="1">
    <citation type="journal article" date="2020" name="Nature">
        <title>Giant virus diversity and host interactions through global metagenomics.</title>
        <authorList>
            <person name="Schulz F."/>
            <person name="Roux S."/>
            <person name="Paez-Espino D."/>
            <person name="Jungbluth S."/>
            <person name="Walsh D.A."/>
            <person name="Denef V.J."/>
            <person name="McMahon K.D."/>
            <person name="Konstantinidis K.T."/>
            <person name="Eloe-Fadrosh E.A."/>
            <person name="Kyrpides N.C."/>
            <person name="Woyke T."/>
        </authorList>
    </citation>
    <scope>NUCLEOTIDE SEQUENCE</scope>
    <source>
        <strain evidence="1">GVMAG-S-1035085-51</strain>
    </source>
</reference>
<name>A0A6C0M141_9ZZZZ</name>
<sequence length="162" mass="18497">MLLRVQGNVSVYDMTSKVNIHTLRPDFIRYGRTSPSITCKFNDNGKIICEDSSYKPFSSPMAENMMLRTIHHYLDNVNQTTKVQLIRVIENQFVSMTSCKGIMCMGRENIKGGLLSVPLLDFYREIIAGEMIIINQECDMSLSDISIIDPMNEGYLNLLIFK</sequence>
<proteinExistence type="predicted"/>
<organism evidence="1">
    <name type="scientific">viral metagenome</name>
    <dbReference type="NCBI Taxonomy" id="1070528"/>
    <lineage>
        <taxon>unclassified sequences</taxon>
        <taxon>metagenomes</taxon>
        <taxon>organismal metagenomes</taxon>
    </lineage>
</organism>
<dbReference type="AlphaFoldDB" id="A0A6C0M141"/>
<protein>
    <submittedName>
        <fullName evidence="1">Uncharacterized protein</fullName>
    </submittedName>
</protein>
<dbReference type="EMBL" id="MN740619">
    <property type="protein sequence ID" value="QHU35995.1"/>
    <property type="molecule type" value="Genomic_DNA"/>
</dbReference>
<evidence type="ECO:0000313" key="1">
    <source>
        <dbReference type="EMBL" id="QHU35995.1"/>
    </source>
</evidence>